<feature type="binding site" evidence="14">
    <location>
        <position position="296"/>
    </location>
    <ligand>
        <name>Mn(2+)</name>
        <dbReference type="ChEBI" id="CHEBI:29035"/>
    </ligand>
</feature>
<dbReference type="PANTHER" id="PTHR11822">
    <property type="entry name" value="NADP-SPECIFIC ISOCITRATE DEHYDROGENASE"/>
    <property type="match status" value="1"/>
</dbReference>
<feature type="binding site" evidence="13">
    <location>
        <position position="131"/>
    </location>
    <ligand>
        <name>D-threo-isocitrate</name>
        <dbReference type="ChEBI" id="CHEBI:15562"/>
    </ligand>
</feature>
<dbReference type="Gene3D" id="3.40.718.10">
    <property type="entry name" value="Isopropylmalate Dehydrogenase"/>
    <property type="match status" value="1"/>
</dbReference>
<dbReference type="GO" id="GO:0005739">
    <property type="term" value="C:mitochondrion"/>
    <property type="evidence" value="ECO:0007669"/>
    <property type="project" value="TreeGrafter"/>
</dbReference>
<dbReference type="PANTHER" id="PTHR11822:SF21">
    <property type="entry name" value="ISOCITRATE DEHYDROGENASE [NADP], MITOCHONDRIAL"/>
    <property type="match status" value="1"/>
</dbReference>
<keyword evidence="16" id="KW-0732">Signal</keyword>
<feature type="binding site" evidence="14">
    <location>
        <position position="273"/>
    </location>
    <ligand>
        <name>Mn(2+)</name>
        <dbReference type="ChEBI" id="CHEBI:29035"/>
    </ligand>
</feature>
<evidence type="ECO:0000256" key="8">
    <source>
        <dbReference type="ARBA" id="ARBA00023002"/>
    </source>
</evidence>
<dbReference type="PROSITE" id="PS00470">
    <property type="entry name" value="IDH_IMDH"/>
    <property type="match status" value="1"/>
</dbReference>
<dbReference type="FunFam" id="3.40.718.10:FF:000002">
    <property type="entry name" value="Isocitrate dehydrogenase [NADP]"/>
    <property type="match status" value="1"/>
</dbReference>
<feature type="site" description="Critical for catalysis" evidence="12">
    <location>
        <position position="233"/>
    </location>
</feature>
<dbReference type="EC" id="1.1.1.42" evidence="11"/>
<comment type="similarity">
    <text evidence="2 11">Belongs to the isocitrate and isopropylmalate dehydrogenases family.</text>
</comment>
<evidence type="ECO:0000256" key="16">
    <source>
        <dbReference type="SAM" id="SignalP"/>
    </source>
</evidence>
<sequence>MGKVTVFHLFFFFLGISYCKMAHAKISVKTPLVEMDGDEMTRIIWKLIKDELILPFLDIDLKYYDLGIEYRDQTDDQVTIDAAEAIKKYGVGVKCATITPDEARVEEFGLKKMWLSPNGTIRNILGGTVFREPIVIDNIPRIIPQWEKPIIIGRHAYGDQYRATDLLIPKAGELKLVFTPKDGSDPVETKVFDYPSAGVALTMYNLDDSIRDFALSSFKLALEKKVNLFSTTKNTILKKYDGRFKDIFDETYETQFKESFEKAGIWYEHRLIDDMVAQMLKSKGGYIIAMKNYDGDVQSDIVAQGFGSLGLMTSVLTTPDGTAFESEAAHGTVTRHYRQHQQGKETSTNSIASIFAWTRGLIQRGLLDNTLPVVEFGQLLENATINTVKLDGIMTKDLALARGETDRSSYVNTEEFIKAVAKRLTSEFEAKF</sequence>
<gene>
    <name evidence="18" type="ordered locus">PAS_chr2-1_0580</name>
</gene>
<feature type="binding site" evidence="15">
    <location>
        <begin position="97"/>
        <end position="99"/>
    </location>
    <ligand>
        <name>NADP(+)</name>
        <dbReference type="ChEBI" id="CHEBI:58349"/>
    </ligand>
</feature>
<feature type="chain" id="PRO_5002942154" description="Isocitrate dehydrogenase [NADP]" evidence="16">
    <location>
        <begin position="25"/>
        <end position="432"/>
    </location>
</feature>
<evidence type="ECO:0000256" key="15">
    <source>
        <dbReference type="PIRSR" id="PIRSR000108-4"/>
    </source>
</evidence>
<accession>C4R142</accession>
<dbReference type="STRING" id="644223.C4R142"/>
<dbReference type="GO" id="GO:0051287">
    <property type="term" value="F:NAD binding"/>
    <property type="evidence" value="ECO:0007669"/>
    <property type="project" value="InterPro"/>
</dbReference>
<dbReference type="GeneID" id="8198933"/>
<dbReference type="InterPro" id="IPR024084">
    <property type="entry name" value="IsoPropMal-DH-like_dom"/>
</dbReference>
<keyword evidence="7 11" id="KW-0521">NADP</keyword>
<comment type="cofactor">
    <cofactor evidence="1">
        <name>Mn(2+)</name>
        <dbReference type="ChEBI" id="CHEBI:29035"/>
    </cofactor>
</comment>
<reference evidence="18 19" key="1">
    <citation type="journal article" date="2009" name="Nat. Biotechnol.">
        <title>Genome sequence of the recombinant protein production host Pichia pastoris.</title>
        <authorList>
            <person name="De Schutter K."/>
            <person name="Lin Y.C."/>
            <person name="Tiels P."/>
            <person name="Van Hecke A."/>
            <person name="Glinka S."/>
            <person name="Weber-Lehmann J."/>
            <person name="Rouze P."/>
            <person name="Van de Peer Y."/>
            <person name="Callewaert N."/>
        </authorList>
    </citation>
    <scope>NUCLEOTIDE SEQUENCE [LARGE SCALE GENOMIC DNA]</scope>
    <source>
        <strain evidence="19">GS115 / ATCC 20864</strain>
    </source>
</reference>
<dbReference type="Proteomes" id="UP000000314">
    <property type="component" value="Chromosome 2"/>
</dbReference>
<keyword evidence="9 11" id="KW-0464">Manganese</keyword>
<dbReference type="GO" id="GO:0006099">
    <property type="term" value="P:tricarboxylic acid cycle"/>
    <property type="evidence" value="ECO:0007669"/>
    <property type="project" value="UniProtKB-KW"/>
</dbReference>
<dbReference type="InterPro" id="IPR004790">
    <property type="entry name" value="Isocitrate_DH_NADP"/>
</dbReference>
<dbReference type="HOGENOM" id="CLU_023296_1_1_1"/>
<dbReference type="SUPFAM" id="SSF53659">
    <property type="entry name" value="Isocitrate/Isopropylmalate dehydrogenase-like"/>
    <property type="match status" value="1"/>
</dbReference>
<evidence type="ECO:0000313" key="19">
    <source>
        <dbReference type="Proteomes" id="UP000000314"/>
    </source>
</evidence>
<evidence type="ECO:0000256" key="7">
    <source>
        <dbReference type="ARBA" id="ARBA00022857"/>
    </source>
</evidence>
<evidence type="ECO:0000256" key="11">
    <source>
        <dbReference type="PIRNR" id="PIRNR000108"/>
    </source>
</evidence>
<dbReference type="FunCoup" id="C4R142">
    <property type="interactions" value="796"/>
</dbReference>
<name>C4R142_KOMPG</name>
<keyword evidence="4 11" id="KW-0816">Tricarboxylic acid cycle</keyword>
<dbReference type="OMA" id="EYPVYNF"/>
<feature type="binding site" evidence="13">
    <location>
        <begin position="116"/>
        <end position="122"/>
    </location>
    <ligand>
        <name>D-threo-isocitrate</name>
        <dbReference type="ChEBI" id="CHEBI:15562"/>
    </ligand>
</feature>
<dbReference type="Pfam" id="PF00180">
    <property type="entry name" value="Iso_dh"/>
    <property type="match status" value="1"/>
</dbReference>
<dbReference type="EMBL" id="FN392320">
    <property type="protein sequence ID" value="CAY69216.1"/>
    <property type="molecule type" value="Genomic_DNA"/>
</dbReference>
<feature type="binding site" evidence="15">
    <location>
        <position position="104"/>
    </location>
    <ligand>
        <name>NADP(+)</name>
        <dbReference type="ChEBI" id="CHEBI:58349"/>
    </ligand>
</feature>
<dbReference type="GO" id="GO:0006739">
    <property type="term" value="P:NADP+ metabolic process"/>
    <property type="evidence" value="ECO:0007669"/>
    <property type="project" value="TreeGrafter"/>
</dbReference>
<dbReference type="SMART" id="SM01329">
    <property type="entry name" value="Iso_dh"/>
    <property type="match status" value="1"/>
</dbReference>
<evidence type="ECO:0000256" key="13">
    <source>
        <dbReference type="PIRSR" id="PIRSR000108-2"/>
    </source>
</evidence>
<keyword evidence="19" id="KW-1185">Reference proteome</keyword>
<comment type="cofactor">
    <cofactor evidence="11 14">
        <name>Mg(2+)</name>
        <dbReference type="ChEBI" id="CHEBI:18420"/>
    </cofactor>
    <cofactor evidence="11 14">
        <name>Mn(2+)</name>
        <dbReference type="ChEBI" id="CHEBI:29035"/>
    </cofactor>
    <text evidence="11 14">Binds 1 Mg(2+) or Mn(2+) ion per subunit.</text>
</comment>
<evidence type="ECO:0000256" key="1">
    <source>
        <dbReference type="ARBA" id="ARBA00001936"/>
    </source>
</evidence>
<protein>
    <recommendedName>
        <fullName evidence="11">Isocitrate dehydrogenase [NADP]</fullName>
        <ecNumber evidence="11">1.1.1.42</ecNumber>
    </recommendedName>
</protein>
<evidence type="ECO:0000313" key="18">
    <source>
        <dbReference type="EMBL" id="CAY69216.1"/>
    </source>
</evidence>
<evidence type="ECO:0000256" key="14">
    <source>
        <dbReference type="PIRSR" id="PIRSR000108-3"/>
    </source>
</evidence>
<evidence type="ECO:0000256" key="3">
    <source>
        <dbReference type="ARBA" id="ARBA00022435"/>
    </source>
</evidence>
<evidence type="ECO:0000256" key="10">
    <source>
        <dbReference type="ARBA" id="ARBA00023554"/>
    </source>
</evidence>
<keyword evidence="8 11" id="KW-0560">Oxidoreductase</keyword>
<feature type="signal peptide" evidence="16">
    <location>
        <begin position="1"/>
        <end position="24"/>
    </location>
</feature>
<dbReference type="SMR" id="C4R142"/>
<evidence type="ECO:0000256" key="2">
    <source>
        <dbReference type="ARBA" id="ARBA00007769"/>
    </source>
</evidence>
<feature type="binding site" evidence="13">
    <location>
        <position position="154"/>
    </location>
    <ligand>
        <name>D-threo-isocitrate</name>
        <dbReference type="ChEBI" id="CHEBI:15562"/>
    </ligand>
</feature>
<feature type="site" description="Critical for catalysis" evidence="12">
    <location>
        <position position="161"/>
    </location>
</feature>
<evidence type="ECO:0000256" key="4">
    <source>
        <dbReference type="ARBA" id="ARBA00022532"/>
    </source>
</evidence>
<feature type="binding site" evidence="15">
    <location>
        <position position="349"/>
    </location>
    <ligand>
        <name>NADP(+)</name>
        <dbReference type="ChEBI" id="CHEBI:58349"/>
    </ligand>
</feature>
<evidence type="ECO:0000256" key="5">
    <source>
        <dbReference type="ARBA" id="ARBA00022723"/>
    </source>
</evidence>
<feature type="binding site" evidence="15">
    <location>
        <position position="281"/>
    </location>
    <ligand>
        <name>NADP(+)</name>
        <dbReference type="ChEBI" id="CHEBI:58349"/>
    </ligand>
</feature>
<dbReference type="GO" id="GO:0004450">
    <property type="term" value="F:isocitrate dehydrogenase (NADP+) activity"/>
    <property type="evidence" value="ECO:0007669"/>
    <property type="project" value="UniProtKB-EC"/>
</dbReference>
<dbReference type="eggNOG" id="KOG1526">
    <property type="taxonomic scope" value="Eukaryota"/>
</dbReference>
<dbReference type="GO" id="GO:0006102">
    <property type="term" value="P:isocitrate metabolic process"/>
    <property type="evidence" value="ECO:0007669"/>
    <property type="project" value="InterPro"/>
</dbReference>
<keyword evidence="3" id="KW-0329">Glyoxylate bypass</keyword>
<evidence type="ECO:0000256" key="9">
    <source>
        <dbReference type="ARBA" id="ARBA00023211"/>
    </source>
</evidence>
<comment type="catalytic activity">
    <reaction evidence="10 11">
        <text>D-threo-isocitrate + NADP(+) = 2-oxoglutarate + CO2 + NADPH</text>
        <dbReference type="Rhea" id="RHEA:19629"/>
        <dbReference type="ChEBI" id="CHEBI:15562"/>
        <dbReference type="ChEBI" id="CHEBI:16526"/>
        <dbReference type="ChEBI" id="CHEBI:16810"/>
        <dbReference type="ChEBI" id="CHEBI:57783"/>
        <dbReference type="ChEBI" id="CHEBI:58349"/>
        <dbReference type="EC" id="1.1.1.42"/>
    </reaction>
</comment>
<dbReference type="InterPro" id="IPR019818">
    <property type="entry name" value="IsoCit/isopropylmalate_DH_CS"/>
</dbReference>
<evidence type="ECO:0000259" key="17">
    <source>
        <dbReference type="SMART" id="SM01329"/>
    </source>
</evidence>
<dbReference type="NCBIfam" id="TIGR00127">
    <property type="entry name" value="nadp_idh_euk"/>
    <property type="match status" value="1"/>
</dbReference>
<feature type="binding site" evidence="15">
    <location>
        <begin position="331"/>
        <end position="336"/>
    </location>
    <ligand>
        <name>NADP(+)</name>
        <dbReference type="ChEBI" id="CHEBI:58349"/>
    </ligand>
</feature>
<dbReference type="PIRSF" id="PIRSF000108">
    <property type="entry name" value="IDH_NADP"/>
    <property type="match status" value="1"/>
</dbReference>
<dbReference type="OrthoDB" id="248923at2759"/>
<dbReference type="AlphaFoldDB" id="C4R142"/>
<keyword evidence="6 11" id="KW-0460">Magnesium</keyword>
<feature type="domain" description="Isopropylmalate dehydrogenase-like" evidence="17">
    <location>
        <begin position="31"/>
        <end position="420"/>
    </location>
</feature>
<dbReference type="GO" id="GO:0006097">
    <property type="term" value="P:glyoxylate cycle"/>
    <property type="evidence" value="ECO:0007669"/>
    <property type="project" value="UniProtKB-KW"/>
</dbReference>
<evidence type="ECO:0000256" key="6">
    <source>
        <dbReference type="ARBA" id="ARBA00022842"/>
    </source>
</evidence>
<keyword evidence="5 11" id="KW-0479">Metal-binding</keyword>
<organism evidence="18 19">
    <name type="scientific">Komagataella phaffii (strain GS115 / ATCC 20864)</name>
    <name type="common">Yeast</name>
    <name type="synonym">Pichia pastoris</name>
    <dbReference type="NCBI Taxonomy" id="644223"/>
    <lineage>
        <taxon>Eukaryota</taxon>
        <taxon>Fungi</taxon>
        <taxon>Dikarya</taxon>
        <taxon>Ascomycota</taxon>
        <taxon>Saccharomycotina</taxon>
        <taxon>Pichiomycetes</taxon>
        <taxon>Pichiales</taxon>
        <taxon>Pichiaceae</taxon>
        <taxon>Komagataella</taxon>
    </lineage>
</organism>
<dbReference type="KEGG" id="ppa:PAS_chr2-1_0580"/>
<proteinExistence type="inferred from homology"/>
<dbReference type="RefSeq" id="XP_002491496.1">
    <property type="nucleotide sequence ID" value="XM_002491451.1"/>
</dbReference>
<dbReference type="NCBIfam" id="NF006156">
    <property type="entry name" value="PRK08299.1"/>
    <property type="match status" value="1"/>
</dbReference>
<evidence type="ECO:0000256" key="12">
    <source>
        <dbReference type="PIRSR" id="PIRSR000108-1"/>
    </source>
</evidence>
<feature type="binding site" evidence="13">
    <location>
        <position position="99"/>
    </location>
    <ligand>
        <name>D-threo-isocitrate</name>
        <dbReference type="ChEBI" id="CHEBI:15562"/>
    </ligand>
</feature>
<dbReference type="InParanoid" id="C4R142"/>
<dbReference type="GO" id="GO:0000287">
    <property type="term" value="F:magnesium ion binding"/>
    <property type="evidence" value="ECO:0007669"/>
    <property type="project" value="InterPro"/>
</dbReference>